<evidence type="ECO:0000259" key="12">
    <source>
        <dbReference type="Pfam" id="PF02875"/>
    </source>
</evidence>
<dbReference type="OrthoDB" id="9809356at2"/>
<evidence type="ECO:0000256" key="8">
    <source>
        <dbReference type="ARBA" id="ARBA00022842"/>
    </source>
</evidence>
<dbReference type="Gene3D" id="3.90.190.20">
    <property type="entry name" value="Mur ligase, C-terminal domain"/>
    <property type="match status" value="1"/>
</dbReference>
<evidence type="ECO:0000256" key="4">
    <source>
        <dbReference type="ARBA" id="ARBA00022598"/>
    </source>
</evidence>
<dbReference type="EMBL" id="BHYK01000047">
    <property type="protein sequence ID" value="GCD12948.1"/>
    <property type="molecule type" value="Genomic_DNA"/>
</dbReference>
<dbReference type="PANTHER" id="PTHR11136">
    <property type="entry name" value="FOLYLPOLYGLUTAMATE SYNTHASE-RELATED"/>
    <property type="match status" value="1"/>
</dbReference>
<protein>
    <recommendedName>
        <fullName evidence="3">tetrahydrofolate synthase</fullName>
        <ecNumber evidence="3">6.3.2.17</ecNumber>
    </recommendedName>
    <alternativeName>
        <fullName evidence="9">Tetrahydrofolylpolyglutamate synthase</fullName>
    </alternativeName>
</protein>
<dbReference type="Pfam" id="PF08245">
    <property type="entry name" value="Mur_ligase_M"/>
    <property type="match status" value="1"/>
</dbReference>
<dbReference type="Pfam" id="PF02875">
    <property type="entry name" value="Mur_ligase_C"/>
    <property type="match status" value="1"/>
</dbReference>
<evidence type="ECO:0000256" key="7">
    <source>
        <dbReference type="ARBA" id="ARBA00022840"/>
    </source>
</evidence>
<dbReference type="GO" id="GO:0005737">
    <property type="term" value="C:cytoplasm"/>
    <property type="evidence" value="ECO:0007669"/>
    <property type="project" value="TreeGrafter"/>
</dbReference>
<proteinExistence type="inferred from homology"/>
<dbReference type="InterPro" id="IPR018109">
    <property type="entry name" value="Folylpolyglutamate_synth_CS"/>
</dbReference>
<keyword evidence="7 11" id="KW-0067">ATP-binding</keyword>
<keyword evidence="6 11" id="KW-0547">Nucleotide-binding</keyword>
<feature type="domain" description="Mur ligase central" evidence="13">
    <location>
        <begin position="44"/>
        <end position="287"/>
    </location>
</feature>
<dbReference type="InterPro" id="IPR036615">
    <property type="entry name" value="Mur_ligase_C_dom_sf"/>
</dbReference>
<dbReference type="PANTHER" id="PTHR11136:SF0">
    <property type="entry name" value="DIHYDROFOLATE SYNTHETASE-RELATED"/>
    <property type="match status" value="1"/>
</dbReference>
<comment type="cofactor">
    <cofactor evidence="1">
        <name>Mg(2+)</name>
        <dbReference type="ChEBI" id="CHEBI:18420"/>
    </cofactor>
</comment>
<dbReference type="InterPro" id="IPR001645">
    <property type="entry name" value="Folylpolyglutamate_synth"/>
</dbReference>
<dbReference type="EC" id="6.3.2.17" evidence="3"/>
<evidence type="ECO:0000256" key="1">
    <source>
        <dbReference type="ARBA" id="ARBA00001946"/>
    </source>
</evidence>
<keyword evidence="15" id="KW-1185">Reference proteome</keyword>
<comment type="caution">
    <text evidence="14">The sequence shown here is derived from an EMBL/GenBank/DDBJ whole genome shotgun (WGS) entry which is preliminary data.</text>
</comment>
<evidence type="ECO:0000313" key="15">
    <source>
        <dbReference type="Proteomes" id="UP000287872"/>
    </source>
</evidence>
<keyword evidence="4 11" id="KW-0436">Ligase</keyword>
<evidence type="ECO:0000256" key="5">
    <source>
        <dbReference type="ARBA" id="ARBA00022723"/>
    </source>
</evidence>
<dbReference type="GO" id="GO:0005524">
    <property type="term" value="F:ATP binding"/>
    <property type="evidence" value="ECO:0007669"/>
    <property type="project" value="UniProtKB-KW"/>
</dbReference>
<dbReference type="PROSITE" id="PS01011">
    <property type="entry name" value="FOLYLPOLYGLU_SYNT_1"/>
    <property type="match status" value="1"/>
</dbReference>
<dbReference type="SUPFAM" id="SSF53623">
    <property type="entry name" value="MurD-like peptide ligases, catalytic domain"/>
    <property type="match status" value="1"/>
</dbReference>
<dbReference type="PIRSF" id="PIRSF001563">
    <property type="entry name" value="Folylpolyglu_synth"/>
    <property type="match status" value="1"/>
</dbReference>
<reference evidence="14 15" key="1">
    <citation type="submission" date="2018-11" db="EMBL/GenBank/DDBJ databases">
        <title>Genome sequencing and assembly of Clostridium tagluense strain A121.</title>
        <authorList>
            <person name="Murakami T."/>
            <person name="Segawa T."/>
            <person name="Shcherbakova V.A."/>
            <person name="Mori H."/>
            <person name="Yoshimura Y."/>
        </authorList>
    </citation>
    <scope>NUCLEOTIDE SEQUENCE [LARGE SCALE GENOMIC DNA]</scope>
    <source>
        <strain evidence="14 15">A121</strain>
    </source>
</reference>
<sequence length="450" mass="50495">MNYNEAMDYIKNTAKFGTKLGLERTEKILEILGNPHKKLKCIHIAGTNGKGSTTAMVTNILVKSGYKVGSYISPFIEEFEERMQINNTNISKADLSNIITEVSKAVEKVVELGYSNPTEFEIITCAGFLYFYKNKVDFAVMEVGMGGRLDSTNVIIPVVSVITSISLDHTQILGGTIDKIAYEKAGIIKEGIPVVMFPQQKESYDVIERICREKNCKLIKIPRESATYLGKENLQQVLITSLEGTGYRNNNLITQKFKVQTLNNDYIIELSLLGKHQLLNCCVAINVIEELIVQGATISKNDILMGLGTVKWPARLEVMNKEPLVVIDGAHNIDGIKNLTESIDMYFNYNKIILILGILADKQVEEMIKTIVPKASRVITVTPHSQRAELSQQLKVQVEKYSGSCESIENYEEAYKKALSYCEQEDLLLVCGSLYMVGDMRKIIRNIHNR</sequence>
<dbReference type="Proteomes" id="UP000287872">
    <property type="component" value="Unassembled WGS sequence"/>
</dbReference>
<organism evidence="14 15">
    <name type="scientific">Clostridium tagluense</name>
    <dbReference type="NCBI Taxonomy" id="360422"/>
    <lineage>
        <taxon>Bacteria</taxon>
        <taxon>Bacillati</taxon>
        <taxon>Bacillota</taxon>
        <taxon>Clostridia</taxon>
        <taxon>Eubacteriales</taxon>
        <taxon>Clostridiaceae</taxon>
        <taxon>Clostridium</taxon>
    </lineage>
</organism>
<dbReference type="GO" id="GO:0046872">
    <property type="term" value="F:metal ion binding"/>
    <property type="evidence" value="ECO:0007669"/>
    <property type="project" value="UniProtKB-KW"/>
</dbReference>
<name>A0A401UU17_9CLOT</name>
<dbReference type="InterPro" id="IPR004101">
    <property type="entry name" value="Mur_ligase_C"/>
</dbReference>
<keyword evidence="8" id="KW-0460">Magnesium</keyword>
<evidence type="ECO:0000256" key="6">
    <source>
        <dbReference type="ARBA" id="ARBA00022741"/>
    </source>
</evidence>
<dbReference type="InterPro" id="IPR036565">
    <property type="entry name" value="Mur-like_cat_sf"/>
</dbReference>
<keyword evidence="5" id="KW-0479">Metal-binding</keyword>
<dbReference type="AlphaFoldDB" id="A0A401UU17"/>
<evidence type="ECO:0000313" key="14">
    <source>
        <dbReference type="EMBL" id="GCD12948.1"/>
    </source>
</evidence>
<dbReference type="FunFam" id="3.40.1190.10:FF:000011">
    <property type="entry name" value="Folylpolyglutamate synthase/dihydrofolate synthase"/>
    <property type="match status" value="1"/>
</dbReference>
<evidence type="ECO:0000256" key="11">
    <source>
        <dbReference type="PIRNR" id="PIRNR001563"/>
    </source>
</evidence>
<dbReference type="SUPFAM" id="SSF53244">
    <property type="entry name" value="MurD-like peptide ligases, peptide-binding domain"/>
    <property type="match status" value="1"/>
</dbReference>
<gene>
    <name evidence="14" type="primary">folC</name>
    <name evidence="14" type="ORF">Ctaglu_45710</name>
</gene>
<dbReference type="GO" id="GO:0008841">
    <property type="term" value="F:dihydrofolate synthase activity"/>
    <property type="evidence" value="ECO:0007669"/>
    <property type="project" value="TreeGrafter"/>
</dbReference>
<feature type="domain" description="Mur ligase C-terminal" evidence="12">
    <location>
        <begin position="315"/>
        <end position="433"/>
    </location>
</feature>
<dbReference type="Gene3D" id="3.40.1190.10">
    <property type="entry name" value="Mur-like, catalytic domain"/>
    <property type="match status" value="1"/>
</dbReference>
<dbReference type="InterPro" id="IPR013221">
    <property type="entry name" value="Mur_ligase_cen"/>
</dbReference>
<accession>A0A401UU17</accession>
<evidence type="ECO:0000256" key="2">
    <source>
        <dbReference type="ARBA" id="ARBA00008276"/>
    </source>
</evidence>
<dbReference type="RefSeq" id="WP_125006045.1">
    <property type="nucleotide sequence ID" value="NZ_BHYK01000047.1"/>
</dbReference>
<dbReference type="PROSITE" id="PS01012">
    <property type="entry name" value="FOLYLPOLYGLU_SYNT_2"/>
    <property type="match status" value="1"/>
</dbReference>
<evidence type="ECO:0000256" key="10">
    <source>
        <dbReference type="ARBA" id="ARBA00047493"/>
    </source>
</evidence>
<evidence type="ECO:0000259" key="13">
    <source>
        <dbReference type="Pfam" id="PF08245"/>
    </source>
</evidence>
<evidence type="ECO:0000256" key="3">
    <source>
        <dbReference type="ARBA" id="ARBA00013025"/>
    </source>
</evidence>
<comment type="similarity">
    <text evidence="2 11">Belongs to the folylpolyglutamate synthase family.</text>
</comment>
<evidence type="ECO:0000256" key="9">
    <source>
        <dbReference type="ARBA" id="ARBA00030592"/>
    </source>
</evidence>
<dbReference type="GO" id="GO:0004326">
    <property type="term" value="F:tetrahydrofolylpolyglutamate synthase activity"/>
    <property type="evidence" value="ECO:0007669"/>
    <property type="project" value="UniProtKB-EC"/>
</dbReference>
<comment type="catalytic activity">
    <reaction evidence="10">
        <text>(6S)-5,6,7,8-tetrahydrofolyl-(gamma-L-Glu)(n) + L-glutamate + ATP = (6S)-5,6,7,8-tetrahydrofolyl-(gamma-L-Glu)(n+1) + ADP + phosphate + H(+)</text>
        <dbReference type="Rhea" id="RHEA:10580"/>
        <dbReference type="Rhea" id="RHEA-COMP:14738"/>
        <dbReference type="Rhea" id="RHEA-COMP:14740"/>
        <dbReference type="ChEBI" id="CHEBI:15378"/>
        <dbReference type="ChEBI" id="CHEBI:29985"/>
        <dbReference type="ChEBI" id="CHEBI:30616"/>
        <dbReference type="ChEBI" id="CHEBI:43474"/>
        <dbReference type="ChEBI" id="CHEBI:141005"/>
        <dbReference type="ChEBI" id="CHEBI:456216"/>
        <dbReference type="EC" id="6.3.2.17"/>
    </reaction>
</comment>
<dbReference type="NCBIfam" id="TIGR01499">
    <property type="entry name" value="folC"/>
    <property type="match status" value="1"/>
</dbReference>